<dbReference type="PANTHER" id="PTHR43662">
    <property type="match status" value="1"/>
</dbReference>
<evidence type="ECO:0000256" key="2">
    <source>
        <dbReference type="SAM" id="SignalP"/>
    </source>
</evidence>
<organism evidence="4 5">
    <name type="scientific">Cyphellophora attinorum</name>
    <dbReference type="NCBI Taxonomy" id="1664694"/>
    <lineage>
        <taxon>Eukaryota</taxon>
        <taxon>Fungi</taxon>
        <taxon>Dikarya</taxon>
        <taxon>Ascomycota</taxon>
        <taxon>Pezizomycotina</taxon>
        <taxon>Eurotiomycetes</taxon>
        <taxon>Chaetothyriomycetidae</taxon>
        <taxon>Chaetothyriales</taxon>
        <taxon>Cyphellophoraceae</taxon>
        <taxon>Cyphellophora</taxon>
    </lineage>
</organism>
<accession>A0A0N1H8B0</accession>
<dbReference type="SMART" id="SM00321">
    <property type="entry name" value="WSC"/>
    <property type="match status" value="2"/>
</dbReference>
<feature type="compositionally biased region" description="Low complexity" evidence="1">
    <location>
        <begin position="559"/>
        <end position="576"/>
    </location>
</feature>
<dbReference type="RefSeq" id="XP_018003085.1">
    <property type="nucleotide sequence ID" value="XM_018142057.1"/>
</dbReference>
<proteinExistence type="predicted"/>
<dbReference type="InterPro" id="IPR018535">
    <property type="entry name" value="DUF1996"/>
</dbReference>
<dbReference type="Pfam" id="PF01822">
    <property type="entry name" value="WSC"/>
    <property type="match status" value="2"/>
</dbReference>
<dbReference type="Pfam" id="PF09362">
    <property type="entry name" value="DUF1996"/>
    <property type="match status" value="1"/>
</dbReference>
<feature type="domain" description="WSC" evidence="3">
    <location>
        <begin position="602"/>
        <end position="695"/>
    </location>
</feature>
<feature type="compositionally biased region" description="Low complexity" evidence="1">
    <location>
        <begin position="486"/>
        <end position="539"/>
    </location>
</feature>
<dbReference type="OrthoDB" id="74764at2759"/>
<reference evidence="4 5" key="1">
    <citation type="submission" date="2015-06" db="EMBL/GenBank/DDBJ databases">
        <title>Draft genome of the ant-associated black yeast Phialophora attae CBS 131958.</title>
        <authorList>
            <person name="Moreno L.F."/>
            <person name="Stielow B.J."/>
            <person name="de Hoog S."/>
            <person name="Vicente V.A."/>
            <person name="Weiss V.A."/>
            <person name="de Vries M."/>
            <person name="Cruz L.M."/>
            <person name="Souza E.M."/>
        </authorList>
    </citation>
    <scope>NUCLEOTIDE SEQUENCE [LARGE SCALE GENOMIC DNA]</scope>
    <source>
        <strain evidence="4 5">CBS 131958</strain>
    </source>
</reference>
<name>A0A0N1H8B0_9EURO</name>
<comment type="caution">
    <text evidence="4">The sequence shown here is derived from an EMBL/GenBank/DDBJ whole genome shotgun (WGS) entry which is preliminary data.</text>
</comment>
<dbReference type="STRING" id="1664694.A0A0N1H8B0"/>
<keyword evidence="5" id="KW-1185">Reference proteome</keyword>
<evidence type="ECO:0000256" key="1">
    <source>
        <dbReference type="SAM" id="MobiDB-lite"/>
    </source>
</evidence>
<feature type="signal peptide" evidence="2">
    <location>
        <begin position="1"/>
        <end position="19"/>
    </location>
</feature>
<evidence type="ECO:0000313" key="4">
    <source>
        <dbReference type="EMBL" id="KPI43122.1"/>
    </source>
</evidence>
<dbReference type="Proteomes" id="UP000038010">
    <property type="component" value="Unassembled WGS sequence"/>
</dbReference>
<gene>
    <name evidence="4" type="ORF">AB675_2112</name>
</gene>
<feature type="domain" description="WSC" evidence="3">
    <location>
        <begin position="335"/>
        <end position="430"/>
    </location>
</feature>
<dbReference type="InterPro" id="IPR002889">
    <property type="entry name" value="WSC_carb-bd"/>
</dbReference>
<dbReference type="PANTHER" id="PTHR43662:SF3">
    <property type="entry name" value="DOMAIN PROTEIN, PUTATIVE (AFU_ORTHOLOGUE AFUA_6G11970)-RELATED"/>
    <property type="match status" value="1"/>
</dbReference>
<dbReference type="AlphaFoldDB" id="A0A0N1H8B0"/>
<dbReference type="VEuPathDB" id="FungiDB:AB675_2112"/>
<evidence type="ECO:0000259" key="3">
    <source>
        <dbReference type="PROSITE" id="PS51212"/>
    </source>
</evidence>
<feature type="compositionally biased region" description="Low complexity" evidence="1">
    <location>
        <begin position="443"/>
        <end position="477"/>
    </location>
</feature>
<dbReference type="PROSITE" id="PS51212">
    <property type="entry name" value="WSC"/>
    <property type="match status" value="2"/>
</dbReference>
<feature type="region of interest" description="Disordered" evidence="1">
    <location>
        <begin position="443"/>
        <end position="576"/>
    </location>
</feature>
<evidence type="ECO:0000313" key="5">
    <source>
        <dbReference type="Proteomes" id="UP000038010"/>
    </source>
</evidence>
<sequence>MPGFTTLAWLALTASPATAFWRLPCVSPIVLERLDPIVNTDAVSSHVHTIMGGNGFAKVMDYNTTQSSTCSSCTVIGDNSNYWIPNLWYQGSDGKFTSVNQVGGATVYYLQRGGNEEKLKAFPPGFRMLAGDTAKRTAGTDFASQAISYNCLGTSNPETNAFPNYNCPSGLRAQVFFPSCWDGQNLDSADHKSHMSYPVGAYNNGECPSTHPVHLISIFYEVIWDTNKFASQWSGGKQPFVWSNGDNTGYGLHGDFIMGWDEAHLQSAVDDCTNLSGRVEDCQHFQLIPNSQAQGCTVQPVVDEVVSGTLDKLPGGEAVINDNVGPDFTDLTSDGWSYVGCGQDNYYSRILTGASTSQSSMTNDQCVKFCDGKGFSIAGTEYSKECYCGNSIPDVGAPIPGLPGNCKMPCAGDATQMCGGAGPITLYKKCSGTTCVNAIKTPSQVTVPSTGGSGSGSSPASGSSPSSSSVAASQPTQGTPSAGTTSNGNPSDGSPSSGSPASGSSPSSNPSSGNPSSGNPSTGNASTGNPSSGDFPSGSDDSDSDSDSSPPSSPPPSSSSPTKVPSPGSPATTSSAAVATIHPSVNPSLSSPLPSNATTPSGWAYAGCYLDTVFPRSLPVWSNFNGPKMTNGACMAFCEAKGQPYAGTEYAGQCFCGEGLVGSESVDESKCSTTCTGASGEKCGGPGVLSLWVKATADKRAVRRHLSAHAHKRSI</sequence>
<dbReference type="GeneID" id="28733937"/>
<protein>
    <submittedName>
        <fullName evidence="4">WSC domain-containing protein 2</fullName>
    </submittedName>
</protein>
<dbReference type="EMBL" id="LFJN01000006">
    <property type="protein sequence ID" value="KPI43122.1"/>
    <property type="molecule type" value="Genomic_DNA"/>
</dbReference>
<keyword evidence="2" id="KW-0732">Signal</keyword>
<feature type="chain" id="PRO_5005873077" evidence="2">
    <location>
        <begin position="20"/>
        <end position="715"/>
    </location>
</feature>